<gene>
    <name evidence="7" type="ORF">CBR_g41210</name>
</gene>
<dbReference type="Proteomes" id="UP000265515">
    <property type="component" value="Unassembled WGS sequence"/>
</dbReference>
<dbReference type="EMBL" id="BFEA01000048">
    <property type="protein sequence ID" value="GBG64291.1"/>
    <property type="molecule type" value="Genomic_DNA"/>
</dbReference>
<keyword evidence="2 4" id="KW-0808">Transferase</keyword>
<feature type="compositionally biased region" description="Acidic residues" evidence="5">
    <location>
        <begin position="187"/>
        <end position="204"/>
    </location>
</feature>
<keyword evidence="3 4" id="KW-0949">S-adenosyl-L-methionine</keyword>
<dbReference type="STRING" id="69332.A0A388K2K5"/>
<evidence type="ECO:0000313" key="8">
    <source>
        <dbReference type="Proteomes" id="UP000265515"/>
    </source>
</evidence>
<evidence type="ECO:0000256" key="3">
    <source>
        <dbReference type="ARBA" id="ARBA00022691"/>
    </source>
</evidence>
<feature type="compositionally biased region" description="Basic and acidic residues" evidence="5">
    <location>
        <begin position="251"/>
        <end position="269"/>
    </location>
</feature>
<dbReference type="InterPro" id="IPR055135">
    <property type="entry name" value="PRMT_dom"/>
</dbReference>
<dbReference type="Gene3D" id="3.40.50.150">
    <property type="entry name" value="Vaccinia Virus protein VP39"/>
    <property type="match status" value="2"/>
</dbReference>
<sequence>MTVGKSLPPISLVGIRCLRINRESSWHRRLLGLEHRSRASHVADLPRVCLRRSPLGKSTVADVAADRPGSLHQVRSLLAQDLLFGHRATSRIHSPRGTCTDFSALDRLDRGGGGGGGVDLWGWRGLWRRTSTAGCSIDRSFPGLRGSVGGSNCCKVGTERGVWPSRHHHSLPRHVSNFRLQNRDSIDQEEEAKEAEEDMEEEEEGGFRVQQGGVQAAGSRTEMGDVEKREGEERRSPLRPDRGRLQSRRRKDLEERRKEVEERRRKKEEEAEQQGRLLFVQKMNPVTGVVEWQTVHLEDKIEGCWDRDADPTQVIARSSYLDMLNDKKRNEDFNRAIQKAVRSGDHVLDIGTGTGLLAMMACRALQQCRPSRKGEIAAHEAQRDTGRGSDVDTVGDGNDLVTACESFPPMATLASRVVSANGMSNQIHIVCKRSDELQVGLGLDMPRKADVLVSEILDSELLGEGLLPTLRHAWEHLLRPGARTVPSRAIIYAQVVESEDLWRLHDLRGVEDILADGVRITKPRGENEGLCGCVVTLAFAMHIDALGDAIRPLTEPFEVFEFDFRCPPWESRRVRRMIRSTSAGTAHAVVSWWVLFLDDDGDVRYSTAARRWMKDETKLEDEHRSDSPTDGDSTWRDHWKQCVHFLPGRGLPVSDGGTLEVSAAHDDLHVWYSLNHSDVPSDVRDHELDHDESDNVLDCASGKDEEVVAATTGSTERMMPVENPCTSPAECSCGIHMLFKPERIAVMGDPLRRKTVRNALKQIKKRQVVRHCVVVDGSVFFSAVKELHDPAMPMTMTVLANSPLDSRDGDRSKVVMEMANYMKSDGLRVKQLGKRAGEVTQADFKNLKVDLVLGEPYYAGCEGGLLWLLRFWHDRSAIAAHLSDNAATLPCKAVLRGAAAYLPDLWRSRMSLSSVEGFDLSAANHLLGACSLSPEPPEGAESTCMIPDSPLLSYSVWQCGSGLQHHMSKRPTRHWCTRRGA</sequence>
<dbReference type="GO" id="GO:0032259">
    <property type="term" value="P:methylation"/>
    <property type="evidence" value="ECO:0007669"/>
    <property type="project" value="UniProtKB-KW"/>
</dbReference>
<feature type="region of interest" description="Disordered" evidence="5">
    <location>
        <begin position="174"/>
        <end position="272"/>
    </location>
</feature>
<dbReference type="OrthoDB" id="412876at2759"/>
<keyword evidence="1 4" id="KW-0489">Methyltransferase</keyword>
<proteinExistence type="predicted"/>
<keyword evidence="8" id="KW-1185">Reference proteome</keyword>
<evidence type="ECO:0000313" key="7">
    <source>
        <dbReference type="EMBL" id="GBG64291.1"/>
    </source>
</evidence>
<evidence type="ECO:0000256" key="1">
    <source>
        <dbReference type="ARBA" id="ARBA00022603"/>
    </source>
</evidence>
<evidence type="ECO:0000259" key="6">
    <source>
        <dbReference type="Pfam" id="PF22528"/>
    </source>
</evidence>
<dbReference type="PROSITE" id="PS51678">
    <property type="entry name" value="SAM_MT_PRMT"/>
    <property type="match status" value="1"/>
</dbReference>
<dbReference type="PANTHER" id="PTHR11006:SF4">
    <property type="entry name" value="PROTEIN ARGININE N-METHYLTRANSFERASE 7"/>
    <property type="match status" value="1"/>
</dbReference>
<dbReference type="InterPro" id="IPR029063">
    <property type="entry name" value="SAM-dependent_MTases_sf"/>
</dbReference>
<feature type="compositionally biased region" description="Basic and acidic residues" evidence="5">
    <location>
        <begin position="222"/>
        <end position="244"/>
    </location>
</feature>
<dbReference type="SUPFAM" id="SSF53335">
    <property type="entry name" value="S-adenosyl-L-methionine-dependent methyltransferases"/>
    <property type="match status" value="2"/>
</dbReference>
<dbReference type="Gene3D" id="2.70.160.11">
    <property type="entry name" value="Hnrnp arginine n-methyltransferase1"/>
    <property type="match status" value="2"/>
</dbReference>
<dbReference type="Gramene" id="GBG64291">
    <property type="protein sequence ID" value="GBG64291"/>
    <property type="gene ID" value="CBR_g41210"/>
</dbReference>
<evidence type="ECO:0000256" key="4">
    <source>
        <dbReference type="PROSITE-ProRule" id="PRU01015"/>
    </source>
</evidence>
<dbReference type="Pfam" id="PF22528">
    <property type="entry name" value="PRMT_C"/>
    <property type="match status" value="1"/>
</dbReference>
<dbReference type="GO" id="GO:0016274">
    <property type="term" value="F:protein-arginine N-methyltransferase activity"/>
    <property type="evidence" value="ECO:0007669"/>
    <property type="project" value="InterPro"/>
</dbReference>
<reference evidence="7 8" key="1">
    <citation type="journal article" date="2018" name="Cell">
        <title>The Chara Genome: Secondary Complexity and Implications for Plant Terrestrialization.</title>
        <authorList>
            <person name="Nishiyama T."/>
            <person name="Sakayama H."/>
            <person name="Vries J.D."/>
            <person name="Buschmann H."/>
            <person name="Saint-Marcoux D."/>
            <person name="Ullrich K.K."/>
            <person name="Haas F.B."/>
            <person name="Vanderstraeten L."/>
            <person name="Becker D."/>
            <person name="Lang D."/>
            <person name="Vosolsobe S."/>
            <person name="Rombauts S."/>
            <person name="Wilhelmsson P.K.I."/>
            <person name="Janitza P."/>
            <person name="Kern R."/>
            <person name="Heyl A."/>
            <person name="Rumpler F."/>
            <person name="Villalobos L.I.A.C."/>
            <person name="Clay J.M."/>
            <person name="Skokan R."/>
            <person name="Toyoda A."/>
            <person name="Suzuki Y."/>
            <person name="Kagoshima H."/>
            <person name="Schijlen E."/>
            <person name="Tajeshwar N."/>
            <person name="Catarino B."/>
            <person name="Hetherington A.J."/>
            <person name="Saltykova A."/>
            <person name="Bonnot C."/>
            <person name="Breuninger H."/>
            <person name="Symeonidi A."/>
            <person name="Radhakrishnan G.V."/>
            <person name="Van Nieuwerburgh F."/>
            <person name="Deforce D."/>
            <person name="Chang C."/>
            <person name="Karol K.G."/>
            <person name="Hedrich R."/>
            <person name="Ulvskov P."/>
            <person name="Glockner G."/>
            <person name="Delwiche C.F."/>
            <person name="Petrasek J."/>
            <person name="Van de Peer Y."/>
            <person name="Friml J."/>
            <person name="Beilby M."/>
            <person name="Dolan L."/>
            <person name="Kohara Y."/>
            <person name="Sugano S."/>
            <person name="Fujiyama A."/>
            <person name="Delaux P.-M."/>
            <person name="Quint M."/>
            <person name="TheiBen G."/>
            <person name="Hagemann M."/>
            <person name="Harholt J."/>
            <person name="Dunand C."/>
            <person name="Zachgo S."/>
            <person name="Langdale J."/>
            <person name="Maumus F."/>
            <person name="Straeten D.V.D."/>
            <person name="Gould S.B."/>
            <person name="Rensing S.A."/>
        </authorList>
    </citation>
    <scope>NUCLEOTIDE SEQUENCE [LARGE SCALE GENOMIC DNA]</scope>
    <source>
        <strain evidence="7 8">S276</strain>
    </source>
</reference>
<dbReference type="GO" id="GO:0042054">
    <property type="term" value="F:histone methyltransferase activity"/>
    <property type="evidence" value="ECO:0007669"/>
    <property type="project" value="TreeGrafter"/>
</dbReference>
<evidence type="ECO:0000256" key="2">
    <source>
        <dbReference type="ARBA" id="ARBA00022679"/>
    </source>
</evidence>
<name>A0A388K2K5_CHABU</name>
<comment type="caution">
    <text evidence="7">The sequence shown here is derived from an EMBL/GenBank/DDBJ whole genome shotgun (WGS) entry which is preliminary data.</text>
</comment>
<feature type="domain" description="Protein arginine N-methyltransferase" evidence="6">
    <location>
        <begin position="550"/>
        <end position="674"/>
    </location>
</feature>
<dbReference type="InterPro" id="IPR025799">
    <property type="entry name" value="Arg_MeTrfase"/>
</dbReference>
<evidence type="ECO:0000256" key="5">
    <source>
        <dbReference type="SAM" id="MobiDB-lite"/>
    </source>
</evidence>
<accession>A0A388K2K5</accession>
<protein>
    <recommendedName>
        <fullName evidence="6">Protein arginine N-methyltransferase domain-containing protein</fullName>
    </recommendedName>
</protein>
<dbReference type="AlphaFoldDB" id="A0A388K2K5"/>
<dbReference type="PANTHER" id="PTHR11006">
    <property type="entry name" value="PROTEIN ARGININE N-METHYLTRANSFERASE"/>
    <property type="match status" value="1"/>
</dbReference>
<organism evidence="7 8">
    <name type="scientific">Chara braunii</name>
    <name type="common">Braun's stonewort</name>
    <dbReference type="NCBI Taxonomy" id="69332"/>
    <lineage>
        <taxon>Eukaryota</taxon>
        <taxon>Viridiplantae</taxon>
        <taxon>Streptophyta</taxon>
        <taxon>Charophyceae</taxon>
        <taxon>Charales</taxon>
        <taxon>Characeae</taxon>
        <taxon>Chara</taxon>
    </lineage>
</organism>